<proteinExistence type="predicted"/>
<organism evidence="1 2">
    <name type="scientific">Dreissena polymorpha</name>
    <name type="common">Zebra mussel</name>
    <name type="synonym">Mytilus polymorpha</name>
    <dbReference type="NCBI Taxonomy" id="45954"/>
    <lineage>
        <taxon>Eukaryota</taxon>
        <taxon>Metazoa</taxon>
        <taxon>Spiralia</taxon>
        <taxon>Lophotrochozoa</taxon>
        <taxon>Mollusca</taxon>
        <taxon>Bivalvia</taxon>
        <taxon>Autobranchia</taxon>
        <taxon>Heteroconchia</taxon>
        <taxon>Euheterodonta</taxon>
        <taxon>Imparidentia</taxon>
        <taxon>Neoheterodontei</taxon>
        <taxon>Myida</taxon>
        <taxon>Dreissenoidea</taxon>
        <taxon>Dreissenidae</taxon>
        <taxon>Dreissena</taxon>
    </lineage>
</organism>
<comment type="caution">
    <text evidence="1">The sequence shown here is derived from an EMBL/GenBank/DDBJ whole genome shotgun (WGS) entry which is preliminary data.</text>
</comment>
<gene>
    <name evidence="1" type="ORF">DPMN_025537</name>
</gene>
<dbReference type="AlphaFoldDB" id="A0A9D4LQ04"/>
<name>A0A9D4LQ04_DREPO</name>
<protein>
    <submittedName>
        <fullName evidence="1">Uncharacterized protein</fullName>
    </submittedName>
</protein>
<accession>A0A9D4LQ04</accession>
<reference evidence="1" key="1">
    <citation type="journal article" date="2019" name="bioRxiv">
        <title>The Genome of the Zebra Mussel, Dreissena polymorpha: A Resource for Invasive Species Research.</title>
        <authorList>
            <person name="McCartney M.A."/>
            <person name="Auch B."/>
            <person name="Kono T."/>
            <person name="Mallez S."/>
            <person name="Zhang Y."/>
            <person name="Obille A."/>
            <person name="Becker A."/>
            <person name="Abrahante J.E."/>
            <person name="Garbe J."/>
            <person name="Badalamenti J.P."/>
            <person name="Herman A."/>
            <person name="Mangelson H."/>
            <person name="Liachko I."/>
            <person name="Sullivan S."/>
            <person name="Sone E.D."/>
            <person name="Koren S."/>
            <person name="Silverstein K.A.T."/>
            <person name="Beckman K.B."/>
            <person name="Gohl D.M."/>
        </authorList>
    </citation>
    <scope>NUCLEOTIDE SEQUENCE</scope>
    <source>
        <strain evidence="1">Duluth1</strain>
        <tissue evidence="1">Whole animal</tissue>
    </source>
</reference>
<sequence length="95" mass="10785">MDVCQTQCLLYRTHIVALEVKVCEVESNTVLLRRHDLPDAELVWRVELGEAGRLQGAVCLVDVAAARVCCRRKKVKIQKTKSQRSTFIYSLKIIA</sequence>
<keyword evidence="2" id="KW-1185">Reference proteome</keyword>
<dbReference type="EMBL" id="JAIWYP010000002">
    <property type="protein sequence ID" value="KAH3862568.1"/>
    <property type="molecule type" value="Genomic_DNA"/>
</dbReference>
<reference evidence="1" key="2">
    <citation type="submission" date="2020-11" db="EMBL/GenBank/DDBJ databases">
        <authorList>
            <person name="McCartney M.A."/>
            <person name="Auch B."/>
            <person name="Kono T."/>
            <person name="Mallez S."/>
            <person name="Becker A."/>
            <person name="Gohl D.M."/>
            <person name="Silverstein K.A.T."/>
            <person name="Koren S."/>
            <person name="Bechman K.B."/>
            <person name="Herman A."/>
            <person name="Abrahante J.E."/>
            <person name="Garbe J."/>
        </authorList>
    </citation>
    <scope>NUCLEOTIDE SEQUENCE</scope>
    <source>
        <strain evidence="1">Duluth1</strain>
        <tissue evidence="1">Whole animal</tissue>
    </source>
</reference>
<dbReference type="Proteomes" id="UP000828390">
    <property type="component" value="Unassembled WGS sequence"/>
</dbReference>
<evidence type="ECO:0000313" key="1">
    <source>
        <dbReference type="EMBL" id="KAH3862568.1"/>
    </source>
</evidence>
<evidence type="ECO:0000313" key="2">
    <source>
        <dbReference type="Proteomes" id="UP000828390"/>
    </source>
</evidence>